<dbReference type="Pfam" id="PF01553">
    <property type="entry name" value="Acyltransferase"/>
    <property type="match status" value="1"/>
</dbReference>
<dbReference type="PANTHER" id="PTHR43201">
    <property type="entry name" value="ACYL-COA SYNTHETASE"/>
    <property type="match status" value="1"/>
</dbReference>
<dbReference type="InterPro" id="IPR042099">
    <property type="entry name" value="ANL_N_sf"/>
</dbReference>
<dbReference type="SUPFAM" id="SSF69593">
    <property type="entry name" value="Glycerol-3-phosphate (1)-acyltransferase"/>
    <property type="match status" value="1"/>
</dbReference>
<dbReference type="Proteomes" id="UP000194968">
    <property type="component" value="Unassembled WGS sequence"/>
</dbReference>
<dbReference type="PROSITE" id="PS00455">
    <property type="entry name" value="AMP_BINDING"/>
    <property type="match status" value="1"/>
</dbReference>
<dbReference type="AlphaFoldDB" id="A0A242NV55"/>
<dbReference type="SUPFAM" id="SSF56801">
    <property type="entry name" value="Acetyl-CoA synthetase-like"/>
    <property type="match status" value="1"/>
</dbReference>
<dbReference type="OrthoDB" id="9757559at2"/>
<dbReference type="InterPro" id="IPR000873">
    <property type="entry name" value="AMP-dep_synth/lig_dom"/>
</dbReference>
<sequence>MLFKILKFFLKILFHVKIQGNLDNLKQDRLLITPNHVSFLDGVLIGVFLPVKPVFAIYAGYINHWLVRLAKRYVDFVPMDPLSPMAIKKLVREIEKGRPIVIFPEGRITITGSLMKIYDGAAFVAARSQATIVPVWIEGAEFTLTSRLKGLFKRRLFPKITIHVLEPKSIPMPDAAKASDRRYIAGEKLHQIMMNARMASRPKLTLFEALLEAQVRYGVKSRMVQDPTTHEASYRNLLKQIIGVSCIISKITKPKERVGLLLPNATITVATIFGLSVKNRIPAMLNYTAGTKGLTCAITAAEIKTIITSRKFIKKGKLDHLLEEINDVNWYFLEDLRSSLNFFDKLYVAVHQYIPRLVKRRQSSQDEALVLFTSGSEGNPKGVVHSHGSLLANVEQIRTVIDPTPADRFMSALPLFHAFGITAGLFLPLFSGSRTFLYPNPLHYRMVPEIIYDQNCTVLFGTPTFLANYARYAHPYDFMRLRYVVAGAEKLSDAVREQWKDKYGIRILEGYGVTECAPVVALNVPMAFKAGTVGRLLPGMESRLIPVPGISNGGELQLKGPNVMKGYLRVEKPGVLEEPVAIDENGNVDKGWYDTGDIVAIDKDEFLTIKGRLKRFAKIAGEMVSLESVEALAKKVDVDAMHGATVKADAAKGEAIVLFTTSTKLTREQLNQAAQDLGIPALAIPRDIRVVKELPLLGTGKIDFIALRKMADESQ</sequence>
<evidence type="ECO:0000313" key="4">
    <source>
        <dbReference type="Proteomes" id="UP000194968"/>
    </source>
</evidence>
<dbReference type="RefSeq" id="WP_086320459.1">
    <property type="nucleotide sequence ID" value="NZ_NASK01000092.1"/>
</dbReference>
<dbReference type="EMBL" id="NASK01000092">
    <property type="protein sequence ID" value="OTQ49796.1"/>
    <property type="molecule type" value="Genomic_DNA"/>
</dbReference>
<reference evidence="3 4" key="1">
    <citation type="submission" date="2017-03" db="EMBL/GenBank/DDBJ databases">
        <title>Comparative genomics of honeybee gut symbionts reveal geographically distinct and subgroup specific antibiotic resistance.</title>
        <authorList>
            <person name="Ludvigsen J."/>
            <person name="Porcellato D."/>
            <person name="Labee-Lund T.M."/>
            <person name="Amdam G.V."/>
            <person name="Rudi K."/>
        </authorList>
    </citation>
    <scope>NUCLEOTIDE SEQUENCE [LARGE SCALE GENOMIC DNA]</scope>
    <source>
        <strain evidence="3 4">A-4-12</strain>
    </source>
</reference>
<evidence type="ECO:0000256" key="1">
    <source>
        <dbReference type="ARBA" id="ARBA00006432"/>
    </source>
</evidence>
<dbReference type="Gene3D" id="3.30.300.30">
    <property type="match status" value="1"/>
</dbReference>
<proteinExistence type="inferred from homology"/>
<name>A0A242NV55_9GAMM</name>
<dbReference type="Gene3D" id="3.40.50.12780">
    <property type="entry name" value="N-terminal domain of ligase-like"/>
    <property type="match status" value="1"/>
</dbReference>
<dbReference type="SMART" id="SM00563">
    <property type="entry name" value="PlsC"/>
    <property type="match status" value="1"/>
</dbReference>
<evidence type="ECO:0000259" key="2">
    <source>
        <dbReference type="SMART" id="SM00563"/>
    </source>
</evidence>
<comment type="caution">
    <text evidence="3">The sequence shown here is derived from an EMBL/GenBank/DDBJ whole genome shotgun (WGS) entry which is preliminary data.</text>
</comment>
<feature type="domain" description="Phospholipid/glycerol acyltransferase" evidence="2">
    <location>
        <begin position="30"/>
        <end position="140"/>
    </location>
</feature>
<dbReference type="CDD" id="cd07989">
    <property type="entry name" value="LPLAT_AGPAT-like"/>
    <property type="match status" value="1"/>
</dbReference>
<dbReference type="InterPro" id="IPR045851">
    <property type="entry name" value="AMP-bd_C_sf"/>
</dbReference>
<accession>A0A242NV55</accession>
<dbReference type="GO" id="GO:0016746">
    <property type="term" value="F:acyltransferase activity"/>
    <property type="evidence" value="ECO:0007669"/>
    <property type="project" value="UniProtKB-KW"/>
</dbReference>
<evidence type="ECO:0000313" key="3">
    <source>
        <dbReference type="EMBL" id="OTQ49796.1"/>
    </source>
</evidence>
<dbReference type="NCBIfam" id="NF005959">
    <property type="entry name" value="PRK08043.1"/>
    <property type="match status" value="1"/>
</dbReference>
<keyword evidence="3" id="KW-0012">Acyltransferase</keyword>
<dbReference type="Pfam" id="PF00501">
    <property type="entry name" value="AMP-binding"/>
    <property type="match status" value="1"/>
</dbReference>
<dbReference type="InterPro" id="IPR020845">
    <property type="entry name" value="AMP-binding_CS"/>
</dbReference>
<dbReference type="GO" id="GO:0031956">
    <property type="term" value="F:medium-chain fatty acid-CoA ligase activity"/>
    <property type="evidence" value="ECO:0007669"/>
    <property type="project" value="TreeGrafter"/>
</dbReference>
<dbReference type="GO" id="GO:0006631">
    <property type="term" value="P:fatty acid metabolic process"/>
    <property type="evidence" value="ECO:0007669"/>
    <property type="project" value="TreeGrafter"/>
</dbReference>
<protein>
    <submittedName>
        <fullName evidence="3">Bifunctional 2-acylglycerophosphoethanolamine acyltransferase/acyl-ACP synthetase</fullName>
    </submittedName>
</protein>
<organism evidence="3 4">
    <name type="scientific">Gilliamella apis</name>
    <dbReference type="NCBI Taxonomy" id="1970738"/>
    <lineage>
        <taxon>Bacteria</taxon>
        <taxon>Pseudomonadati</taxon>
        <taxon>Pseudomonadota</taxon>
        <taxon>Gammaproteobacteria</taxon>
        <taxon>Orbales</taxon>
        <taxon>Orbaceae</taxon>
        <taxon>Gilliamella</taxon>
    </lineage>
</organism>
<dbReference type="PANTHER" id="PTHR43201:SF8">
    <property type="entry name" value="ACYL-COA SYNTHETASE FAMILY MEMBER 3"/>
    <property type="match status" value="1"/>
</dbReference>
<comment type="similarity">
    <text evidence="1">Belongs to the ATP-dependent AMP-binding enzyme family.</text>
</comment>
<keyword evidence="3" id="KW-0808">Transferase</keyword>
<gene>
    <name evidence="3" type="ORF">B6D06_05605</name>
</gene>
<dbReference type="InterPro" id="IPR002123">
    <property type="entry name" value="Plipid/glycerol_acylTrfase"/>
</dbReference>